<evidence type="ECO:0000313" key="4">
    <source>
        <dbReference type="EMBL" id="ATL65210.1"/>
    </source>
</evidence>
<proteinExistence type="predicted"/>
<dbReference type="EMBL" id="CP023778">
    <property type="protein sequence ID" value="ATL65210.1"/>
    <property type="molecule type" value="Genomic_DNA"/>
</dbReference>
<evidence type="ECO:0000313" key="5">
    <source>
        <dbReference type="Proteomes" id="UP000221961"/>
    </source>
</evidence>
<feature type="transmembrane region" description="Helical" evidence="1">
    <location>
        <begin position="388"/>
        <end position="409"/>
    </location>
</feature>
<keyword evidence="1" id="KW-1133">Transmembrane helix</keyword>
<dbReference type="Proteomes" id="UP000221961">
    <property type="component" value="Chromosome"/>
</dbReference>
<accession>A0A291RD21</accession>
<sequence>MLIFRGGALVALVFALAALFATAPAAQAQESADGAAVKADIKLSDAGLLEVAETVNVPQGGQFHMVLPLRVALGDTGERRFTVSDVSATGTGAAKVDGDRFVIDAQPGESSYKYTVHGSVSDAPGTQLFKWSGVLNADVASIDATVISPSYRMGIVDCTIGPVGKQQRCDDVRVEPDGVLSLYKEGLHRGDIIDLTLQLPPGTVPANADIRDDSGSGAFSITAPVLIAFGVLALALLALGGYVLWARRQDAAALTGQEILDPLQRTGNHAEFTSPEGVLPGEAGLLLDSSADAGDLAATVVDLAVRRYIWIAPVGDSDWRITRVNPVDDQLRGFEQQVYRALLPDGAESVLVSELRAPNRVPGKTVRAALVADAVERGTLAPASRRTLALWLGGALVAAGIGVTVALAITGGHALVGVAIALGGAAALLTPRYLPTRTAAGRGLAGRVRALQRGLEALRADQIPTGDRELVFSRALPFTIIGGRADNWVRIFRDTDLASDRQPGLYWFGGFDRDRNMHRFAGHFPYFITALEGLFAAGR</sequence>
<feature type="signal peptide" evidence="2">
    <location>
        <begin position="1"/>
        <end position="28"/>
    </location>
</feature>
<keyword evidence="1" id="KW-0472">Membrane</keyword>
<feature type="chain" id="PRO_5013307864" description="Predicted membrane protein YciQ-like C-terminal domain-containing protein" evidence="2">
    <location>
        <begin position="29"/>
        <end position="539"/>
    </location>
</feature>
<dbReference type="KEGG" id="ntp:CRH09_02145"/>
<feature type="domain" description="Predicted membrane protein YciQ-like C-terminal" evidence="3">
    <location>
        <begin position="272"/>
        <end position="490"/>
    </location>
</feature>
<evidence type="ECO:0000259" key="3">
    <source>
        <dbReference type="Pfam" id="PF20990"/>
    </source>
</evidence>
<feature type="transmembrane region" description="Helical" evidence="1">
    <location>
        <begin position="221"/>
        <end position="245"/>
    </location>
</feature>
<dbReference type="RefSeq" id="WP_098692522.1">
    <property type="nucleotide sequence ID" value="NZ_CP023778.1"/>
</dbReference>
<reference evidence="4 5" key="1">
    <citation type="submission" date="2017-10" db="EMBL/GenBank/DDBJ databases">
        <title>Comparative genomics between pathogenic Norcardia.</title>
        <authorList>
            <person name="Zeng L."/>
        </authorList>
    </citation>
    <scope>NUCLEOTIDE SEQUENCE [LARGE SCALE GENOMIC DNA]</scope>
    <source>
        <strain evidence="4 5">NC_YFY_NT001</strain>
    </source>
</reference>
<evidence type="ECO:0000256" key="1">
    <source>
        <dbReference type="SAM" id="Phobius"/>
    </source>
</evidence>
<protein>
    <recommendedName>
        <fullName evidence="3">Predicted membrane protein YciQ-like C-terminal domain-containing protein</fullName>
    </recommendedName>
</protein>
<organism evidence="4 5">
    <name type="scientific">Nocardia terpenica</name>
    <dbReference type="NCBI Taxonomy" id="455432"/>
    <lineage>
        <taxon>Bacteria</taxon>
        <taxon>Bacillati</taxon>
        <taxon>Actinomycetota</taxon>
        <taxon>Actinomycetes</taxon>
        <taxon>Mycobacteriales</taxon>
        <taxon>Nocardiaceae</taxon>
        <taxon>Nocardia</taxon>
    </lineage>
</organism>
<dbReference type="GeneID" id="88356232"/>
<dbReference type="Pfam" id="PF20990">
    <property type="entry name" value="DUF2207_C"/>
    <property type="match status" value="1"/>
</dbReference>
<dbReference type="InterPro" id="IPR048389">
    <property type="entry name" value="YciQ-like_C"/>
</dbReference>
<feature type="transmembrane region" description="Helical" evidence="1">
    <location>
        <begin position="415"/>
        <end position="434"/>
    </location>
</feature>
<keyword evidence="2" id="KW-0732">Signal</keyword>
<name>A0A291RD21_9NOCA</name>
<keyword evidence="1" id="KW-0812">Transmembrane</keyword>
<dbReference type="AlphaFoldDB" id="A0A291RD21"/>
<gene>
    <name evidence="4" type="ORF">CRH09_02145</name>
</gene>
<evidence type="ECO:0000256" key="2">
    <source>
        <dbReference type="SAM" id="SignalP"/>
    </source>
</evidence>